<proteinExistence type="predicted"/>
<evidence type="ECO:0000313" key="2">
    <source>
        <dbReference type="EMBL" id="KAF1836109.1"/>
    </source>
</evidence>
<feature type="compositionally biased region" description="Basic and acidic residues" evidence="1">
    <location>
        <begin position="293"/>
        <end position="309"/>
    </location>
</feature>
<evidence type="ECO:0000256" key="1">
    <source>
        <dbReference type="SAM" id="MobiDB-lite"/>
    </source>
</evidence>
<accession>A0A6A5KJV8</accession>
<protein>
    <submittedName>
        <fullName evidence="2">Uncharacterized protein</fullName>
    </submittedName>
</protein>
<gene>
    <name evidence="2" type="ORF">BDW02DRAFT_257298</name>
</gene>
<reference evidence="2" key="1">
    <citation type="submission" date="2020-01" db="EMBL/GenBank/DDBJ databases">
        <authorList>
            <consortium name="DOE Joint Genome Institute"/>
            <person name="Haridas S."/>
            <person name="Albert R."/>
            <person name="Binder M."/>
            <person name="Bloem J."/>
            <person name="Labutti K."/>
            <person name="Salamov A."/>
            <person name="Andreopoulos B."/>
            <person name="Baker S.E."/>
            <person name="Barry K."/>
            <person name="Bills G."/>
            <person name="Bluhm B.H."/>
            <person name="Cannon C."/>
            <person name="Castanera R."/>
            <person name="Culley D.E."/>
            <person name="Daum C."/>
            <person name="Ezra D."/>
            <person name="Gonzalez J.B."/>
            <person name="Henrissat B."/>
            <person name="Kuo A."/>
            <person name="Liang C."/>
            <person name="Lipzen A."/>
            <person name="Lutzoni F."/>
            <person name="Magnuson J."/>
            <person name="Mondo S."/>
            <person name="Nolan M."/>
            <person name="Ohm R."/>
            <person name="Pangilinan J."/>
            <person name="Park H.-J."/>
            <person name="Ramirez L."/>
            <person name="Alfaro M."/>
            <person name="Sun H."/>
            <person name="Tritt A."/>
            <person name="Yoshinaga Y."/>
            <person name="Zwiers L.-H."/>
            <person name="Turgeon B.G."/>
            <person name="Goodwin S.B."/>
            <person name="Spatafora J.W."/>
            <person name="Crous P.W."/>
            <person name="Grigoriev I.V."/>
        </authorList>
    </citation>
    <scope>NUCLEOTIDE SEQUENCE</scope>
    <source>
        <strain evidence="2">P77</strain>
    </source>
</reference>
<organism evidence="2 3">
    <name type="scientific">Decorospora gaudefroyi</name>
    <dbReference type="NCBI Taxonomy" id="184978"/>
    <lineage>
        <taxon>Eukaryota</taxon>
        <taxon>Fungi</taxon>
        <taxon>Dikarya</taxon>
        <taxon>Ascomycota</taxon>
        <taxon>Pezizomycotina</taxon>
        <taxon>Dothideomycetes</taxon>
        <taxon>Pleosporomycetidae</taxon>
        <taxon>Pleosporales</taxon>
        <taxon>Pleosporineae</taxon>
        <taxon>Pleosporaceae</taxon>
        <taxon>Decorospora</taxon>
    </lineage>
</organism>
<dbReference type="Proteomes" id="UP000800040">
    <property type="component" value="Unassembled WGS sequence"/>
</dbReference>
<feature type="compositionally biased region" description="Basic residues" evidence="1">
    <location>
        <begin position="11"/>
        <end position="33"/>
    </location>
</feature>
<feature type="region of interest" description="Disordered" evidence="1">
    <location>
        <begin position="1"/>
        <end position="45"/>
    </location>
</feature>
<feature type="compositionally biased region" description="Polar residues" evidence="1">
    <location>
        <begin position="1"/>
        <end position="10"/>
    </location>
</feature>
<feature type="compositionally biased region" description="Basic and acidic residues" evidence="1">
    <location>
        <begin position="370"/>
        <end position="379"/>
    </location>
</feature>
<feature type="region of interest" description="Disordered" evidence="1">
    <location>
        <begin position="279"/>
        <end position="330"/>
    </location>
</feature>
<name>A0A6A5KJV8_9PLEO</name>
<feature type="compositionally biased region" description="Low complexity" evidence="1">
    <location>
        <begin position="423"/>
        <end position="434"/>
    </location>
</feature>
<feature type="compositionally biased region" description="Basic and acidic residues" evidence="1">
    <location>
        <begin position="196"/>
        <end position="206"/>
    </location>
</feature>
<feature type="region of interest" description="Disordered" evidence="1">
    <location>
        <begin position="58"/>
        <end position="80"/>
    </location>
</feature>
<dbReference type="EMBL" id="ML975278">
    <property type="protein sequence ID" value="KAF1836109.1"/>
    <property type="molecule type" value="Genomic_DNA"/>
</dbReference>
<feature type="region of interest" description="Disordered" evidence="1">
    <location>
        <begin position="365"/>
        <end position="386"/>
    </location>
</feature>
<feature type="region of interest" description="Disordered" evidence="1">
    <location>
        <begin position="457"/>
        <end position="599"/>
    </location>
</feature>
<keyword evidence="3" id="KW-1185">Reference proteome</keyword>
<dbReference type="AlphaFoldDB" id="A0A6A5KJV8"/>
<sequence length="747" mass="80743">MPSCSASPSPHTHRYFFIRPTIRKSKSKPKPHPHPPAPKAKPDPVSYPYNTYICEPSPRLSTPIHPRHTKTAMSTTTPPSFLDDGSSISARIPQVLSPPHIQKWISASSATSSVSTPYTGSFFDDGEDLLDPTGGTPGFGSVDRGFYRVGRRKEKEKDGGEVWNEDVAKAVGGDMRVCLGKVGELGRVKVWKRVGRERNGDGAKEKEKKRRGGTSRTTDNTVKVPLPRRWGTFVIRGEDGRVIVVDRDGAEFDSGPGSGVRERPARWVKAASTVPAASPLPSIVASSTKGRHASKERSKERKKVSDGKRTRSPTRTSHTEPIKTLTPIPESDYESGNGYWLSGGEDIGSPTHFWMTGGVKGWPLSTVAGGEKEEGKDSVPDSPVSKGFRYVVPGSTGYEYVVPASPAKSNISSPVRSPRAEWPSSPAPSVSRSSQGKTKTASDVSWNGEQFESAWKADSVMHSHKSDESRRSKKSHKSSKIMDDASVKTYSTYRAPTVEDAPNSSSEEKEGGGRSAWGGSAKSEIVKGWGDGSKKSGRHSSIGGRVAHPHTWEGSLKSWDSRPKAADNPCWTGVEASHSPKPEFGGSPTRAESEATWDGFERVKTLSEVSVAGSGSELGSRMSVPSQRSHHSHRRGGHGAWAEEDRGSQASHRSHRSSRHERSTTWETGGSQTSRKSSKHAEVDAWDHAGSQASWSSEKARVDDDGWDEGAKCANGFDEANETYLNDSWGGVPVRVGSRAGSGVGWT</sequence>
<feature type="region of interest" description="Disordered" evidence="1">
    <location>
        <begin position="196"/>
        <end position="222"/>
    </location>
</feature>
<evidence type="ECO:0000313" key="3">
    <source>
        <dbReference type="Proteomes" id="UP000800040"/>
    </source>
</evidence>
<feature type="region of interest" description="Disordered" evidence="1">
    <location>
        <begin position="399"/>
        <end position="445"/>
    </location>
</feature>
<feature type="compositionally biased region" description="Basic and acidic residues" evidence="1">
    <location>
        <begin position="459"/>
        <end position="470"/>
    </location>
</feature>
<feature type="compositionally biased region" description="Polar residues" evidence="1">
    <location>
        <begin position="665"/>
        <end position="675"/>
    </location>
</feature>
<feature type="compositionally biased region" description="Polar residues" evidence="1">
    <location>
        <begin position="435"/>
        <end position="445"/>
    </location>
</feature>
<feature type="region of interest" description="Disordered" evidence="1">
    <location>
        <begin position="611"/>
        <end position="707"/>
    </location>
</feature>
<dbReference type="OrthoDB" id="3801238at2759"/>
<feature type="compositionally biased region" description="Basic residues" evidence="1">
    <location>
        <begin position="628"/>
        <end position="637"/>
    </location>
</feature>